<comment type="caution">
    <text evidence="2">The sequence shown here is derived from an EMBL/GenBank/DDBJ whole genome shotgun (WGS) entry which is preliminary data.</text>
</comment>
<keyword evidence="1" id="KW-0732">Signal</keyword>
<feature type="signal peptide" evidence="1">
    <location>
        <begin position="1"/>
        <end position="24"/>
    </location>
</feature>
<reference evidence="2 3" key="1">
    <citation type="submission" date="2015-06" db="EMBL/GenBank/DDBJ databases">
        <title>Expansion of signal transduction pathways in fungi by whole-genome duplication.</title>
        <authorList>
            <consortium name="DOE Joint Genome Institute"/>
            <person name="Corrochano L.M."/>
            <person name="Kuo A."/>
            <person name="Marcet-Houben M."/>
            <person name="Polaino S."/>
            <person name="Salamov A."/>
            <person name="Villalobos J.M."/>
            <person name="Alvarez M.I."/>
            <person name="Avalos J."/>
            <person name="Benito E.P."/>
            <person name="Benoit I."/>
            <person name="Burger G."/>
            <person name="Camino L.P."/>
            <person name="Canovas D."/>
            <person name="Cerda-Olmedo E."/>
            <person name="Cheng J.-F."/>
            <person name="Dominguez A."/>
            <person name="Elias M."/>
            <person name="Eslava A.P."/>
            <person name="Glaser F."/>
            <person name="Grimwood J."/>
            <person name="Gutierrez G."/>
            <person name="Heitman J."/>
            <person name="Henrissat B."/>
            <person name="Iturriaga E.A."/>
            <person name="Lang B.F."/>
            <person name="Lavin J.L."/>
            <person name="Lee S."/>
            <person name="Li W."/>
            <person name="Lindquist E."/>
            <person name="Lopez-Garcia S."/>
            <person name="Luque E.M."/>
            <person name="Marcos A.T."/>
            <person name="Martin J."/>
            <person name="Mccluskey K."/>
            <person name="Medina H.R."/>
            <person name="Miralles-Duran A."/>
            <person name="Miyazaki A."/>
            <person name="Munoz-Torres E."/>
            <person name="Oguiza J.A."/>
            <person name="Ohm R."/>
            <person name="Olmedo M."/>
            <person name="Orejas M."/>
            <person name="Ortiz-Castellanos L."/>
            <person name="Pisabarro A.G."/>
            <person name="Rodriguez-Romero J."/>
            <person name="Ruiz-Herrera J."/>
            <person name="Ruiz-Vazquez R."/>
            <person name="Sanz C."/>
            <person name="Schackwitz W."/>
            <person name="Schmutz J."/>
            <person name="Shahriari M."/>
            <person name="Shelest E."/>
            <person name="Silva-Franco F."/>
            <person name="Soanes D."/>
            <person name="Syed K."/>
            <person name="Tagua V.G."/>
            <person name="Talbot N.J."/>
            <person name="Thon M."/>
            <person name="De Vries R.P."/>
            <person name="Wiebenga A."/>
            <person name="Yadav J.S."/>
            <person name="Braun E.L."/>
            <person name="Baker S."/>
            <person name="Garre V."/>
            <person name="Horwitz B."/>
            <person name="Torres-Martinez S."/>
            <person name="Idnurm A."/>
            <person name="Herrera-Estrella A."/>
            <person name="Gabaldon T."/>
            <person name="Grigoriev I.V."/>
        </authorList>
    </citation>
    <scope>NUCLEOTIDE SEQUENCE [LARGE SCALE GENOMIC DNA]</scope>
    <source>
        <strain evidence="2 3">CBS 277.49</strain>
    </source>
</reference>
<proteinExistence type="predicted"/>
<evidence type="ECO:0000313" key="2">
    <source>
        <dbReference type="EMBL" id="OAD06448.1"/>
    </source>
</evidence>
<organism evidence="2 3">
    <name type="scientific">Mucor lusitanicus CBS 277.49</name>
    <dbReference type="NCBI Taxonomy" id="747725"/>
    <lineage>
        <taxon>Eukaryota</taxon>
        <taxon>Fungi</taxon>
        <taxon>Fungi incertae sedis</taxon>
        <taxon>Mucoromycota</taxon>
        <taxon>Mucoromycotina</taxon>
        <taxon>Mucoromycetes</taxon>
        <taxon>Mucorales</taxon>
        <taxon>Mucorineae</taxon>
        <taxon>Mucoraceae</taxon>
        <taxon>Mucor</taxon>
    </lineage>
</organism>
<keyword evidence="3" id="KW-1185">Reference proteome</keyword>
<name>A0A168NLV6_MUCCL</name>
<evidence type="ECO:0000256" key="1">
    <source>
        <dbReference type="SAM" id="SignalP"/>
    </source>
</evidence>
<dbReference type="AlphaFoldDB" id="A0A168NLV6"/>
<sequence length="70" mass="7756">MLASVKSLVIVLFCVLATLQVVSASCRELKRDDRFTEYCCTCTEKGWFVVPKVNGAATLITKILSIKSKE</sequence>
<feature type="chain" id="PRO_5007899322" evidence="1">
    <location>
        <begin position="25"/>
        <end position="70"/>
    </location>
</feature>
<dbReference type="VEuPathDB" id="FungiDB:MUCCIDRAFT_107026"/>
<dbReference type="OrthoDB" id="10473026at2759"/>
<protein>
    <submittedName>
        <fullName evidence="2">Uncharacterized protein</fullName>
    </submittedName>
</protein>
<dbReference type="EMBL" id="AMYB01000002">
    <property type="protein sequence ID" value="OAD06448.1"/>
    <property type="molecule type" value="Genomic_DNA"/>
</dbReference>
<gene>
    <name evidence="2" type="ORF">MUCCIDRAFT_107026</name>
</gene>
<dbReference type="PROSITE" id="PS51257">
    <property type="entry name" value="PROKAR_LIPOPROTEIN"/>
    <property type="match status" value="1"/>
</dbReference>
<evidence type="ECO:0000313" key="3">
    <source>
        <dbReference type="Proteomes" id="UP000077051"/>
    </source>
</evidence>
<accession>A0A168NLV6</accession>
<dbReference type="Proteomes" id="UP000077051">
    <property type="component" value="Unassembled WGS sequence"/>
</dbReference>